<sequence>MGNGLGPIASTADYEERVTNSNGPTVVEFYESCAHTKALTPWVNHLCGKYFEIVEFYEVDMRDESMRDLVTRHGILDTPTFLIYDGKGVRRVKVNIGSNFSRLETAVDAMARLEHGPGSGIGLFE</sequence>
<dbReference type="InterPro" id="IPR036249">
    <property type="entry name" value="Thioredoxin-like_sf"/>
</dbReference>
<dbReference type="Gene3D" id="3.40.30.10">
    <property type="entry name" value="Glutaredoxin"/>
    <property type="match status" value="1"/>
</dbReference>
<evidence type="ECO:0000259" key="1">
    <source>
        <dbReference type="PROSITE" id="PS51352"/>
    </source>
</evidence>
<name>A0ABR4FZU4_9EURO</name>
<dbReference type="InterPro" id="IPR013766">
    <property type="entry name" value="Thioredoxin_domain"/>
</dbReference>
<dbReference type="Pfam" id="PF00085">
    <property type="entry name" value="Thioredoxin"/>
    <property type="match status" value="1"/>
</dbReference>
<dbReference type="PROSITE" id="PS51352">
    <property type="entry name" value="THIOREDOXIN_2"/>
    <property type="match status" value="1"/>
</dbReference>
<reference evidence="2 3" key="1">
    <citation type="submission" date="2024-07" db="EMBL/GenBank/DDBJ databases">
        <title>Section-level genome sequencing and comparative genomics of Aspergillus sections Usti and Cavernicolus.</title>
        <authorList>
            <consortium name="Lawrence Berkeley National Laboratory"/>
            <person name="Nybo J.L."/>
            <person name="Vesth T.C."/>
            <person name="Theobald S."/>
            <person name="Frisvad J.C."/>
            <person name="Larsen T.O."/>
            <person name="Kjaerboelling I."/>
            <person name="Rothschild-Mancinelli K."/>
            <person name="Lyhne E.K."/>
            <person name="Kogle M.E."/>
            <person name="Barry K."/>
            <person name="Clum A."/>
            <person name="Na H."/>
            <person name="Ledsgaard L."/>
            <person name="Lin J."/>
            <person name="Lipzen A."/>
            <person name="Kuo A."/>
            <person name="Riley R."/>
            <person name="Mondo S."/>
            <person name="Labutti K."/>
            <person name="Haridas S."/>
            <person name="Pangalinan J."/>
            <person name="Salamov A.A."/>
            <person name="Simmons B.A."/>
            <person name="Magnuson J.K."/>
            <person name="Chen J."/>
            <person name="Drula E."/>
            <person name="Henrissat B."/>
            <person name="Wiebenga A."/>
            <person name="Lubbers R.J."/>
            <person name="Gomes A.C."/>
            <person name="Makela M.R."/>
            <person name="Stajich J."/>
            <person name="Grigoriev I.V."/>
            <person name="Mortensen U.H."/>
            <person name="De Vries R.P."/>
            <person name="Baker S.E."/>
            <person name="Andersen M.R."/>
        </authorList>
    </citation>
    <scope>NUCLEOTIDE SEQUENCE [LARGE SCALE GENOMIC DNA]</scope>
    <source>
        <strain evidence="2 3">CBS 209.92</strain>
    </source>
</reference>
<evidence type="ECO:0000313" key="3">
    <source>
        <dbReference type="Proteomes" id="UP001610563"/>
    </source>
</evidence>
<dbReference type="EMBL" id="JBFTWV010000074">
    <property type="protein sequence ID" value="KAL2788785.1"/>
    <property type="molecule type" value="Genomic_DNA"/>
</dbReference>
<comment type="caution">
    <text evidence="2">The sequence shown here is derived from an EMBL/GenBank/DDBJ whole genome shotgun (WGS) entry which is preliminary data.</text>
</comment>
<keyword evidence="3" id="KW-1185">Reference proteome</keyword>
<accession>A0ABR4FZU4</accession>
<dbReference type="CDD" id="cd02947">
    <property type="entry name" value="TRX_family"/>
    <property type="match status" value="1"/>
</dbReference>
<feature type="domain" description="Thioredoxin" evidence="1">
    <location>
        <begin position="1"/>
        <end position="112"/>
    </location>
</feature>
<evidence type="ECO:0000313" key="2">
    <source>
        <dbReference type="EMBL" id="KAL2788785.1"/>
    </source>
</evidence>
<dbReference type="Proteomes" id="UP001610563">
    <property type="component" value="Unassembled WGS sequence"/>
</dbReference>
<proteinExistence type="predicted"/>
<gene>
    <name evidence="2" type="ORF">BJX66DRAFT_339948</name>
</gene>
<protein>
    <recommendedName>
        <fullName evidence="1">Thioredoxin domain-containing protein</fullName>
    </recommendedName>
</protein>
<dbReference type="SUPFAM" id="SSF52833">
    <property type="entry name" value="Thioredoxin-like"/>
    <property type="match status" value="1"/>
</dbReference>
<organism evidence="2 3">
    <name type="scientific">Aspergillus keveii</name>
    <dbReference type="NCBI Taxonomy" id="714993"/>
    <lineage>
        <taxon>Eukaryota</taxon>
        <taxon>Fungi</taxon>
        <taxon>Dikarya</taxon>
        <taxon>Ascomycota</taxon>
        <taxon>Pezizomycotina</taxon>
        <taxon>Eurotiomycetes</taxon>
        <taxon>Eurotiomycetidae</taxon>
        <taxon>Eurotiales</taxon>
        <taxon>Aspergillaceae</taxon>
        <taxon>Aspergillus</taxon>
        <taxon>Aspergillus subgen. Nidulantes</taxon>
    </lineage>
</organism>